<keyword evidence="2" id="KW-0813">Transport</keyword>
<keyword evidence="16" id="KW-1185">Reference proteome</keyword>
<accession>A0A8H4SPG5</accession>
<proteinExistence type="inferred from homology"/>
<keyword evidence="5" id="KW-0479">Metal-binding</keyword>
<evidence type="ECO:0000256" key="6">
    <source>
        <dbReference type="ARBA" id="ARBA00022824"/>
    </source>
</evidence>
<dbReference type="SUPFAM" id="SSF55856">
    <property type="entry name" value="Cytochrome b5-like heme/steroid binding domain"/>
    <property type="match status" value="1"/>
</dbReference>
<feature type="domain" description="Cytochrome b5 heme-binding" evidence="14">
    <location>
        <begin position="1"/>
        <end position="43"/>
    </location>
</feature>
<gene>
    <name evidence="15" type="ORF">FGADI_13586</name>
</gene>
<evidence type="ECO:0000313" key="15">
    <source>
        <dbReference type="EMBL" id="KAF4943136.1"/>
    </source>
</evidence>
<evidence type="ECO:0000256" key="1">
    <source>
        <dbReference type="ARBA" id="ARBA00004131"/>
    </source>
</evidence>
<evidence type="ECO:0000256" key="3">
    <source>
        <dbReference type="ARBA" id="ARBA00022617"/>
    </source>
</evidence>
<evidence type="ECO:0000259" key="14">
    <source>
        <dbReference type="PROSITE" id="PS50255"/>
    </source>
</evidence>
<sequence>MRSGGEELILEVAGQDATEAFLDVGHSDEAREILHKLIVGTLKRKAPAAASSSSKADSTSFKTGLYAAVLVGGLAAYFGYQYIQANNGSA</sequence>
<dbReference type="PANTHER" id="PTHR19359">
    <property type="entry name" value="CYTOCHROME B5"/>
    <property type="match status" value="1"/>
</dbReference>
<dbReference type="GO" id="GO:0046872">
    <property type="term" value="F:metal ion binding"/>
    <property type="evidence" value="ECO:0007669"/>
    <property type="project" value="UniProtKB-KW"/>
</dbReference>
<dbReference type="Proteomes" id="UP000604273">
    <property type="component" value="Unassembled WGS sequence"/>
</dbReference>
<keyword evidence="3" id="KW-0349">Heme</keyword>
<organism evidence="15 16">
    <name type="scientific">Fusarium gaditjirri</name>
    <dbReference type="NCBI Taxonomy" id="282569"/>
    <lineage>
        <taxon>Eukaryota</taxon>
        <taxon>Fungi</taxon>
        <taxon>Dikarya</taxon>
        <taxon>Ascomycota</taxon>
        <taxon>Pezizomycotina</taxon>
        <taxon>Sordariomycetes</taxon>
        <taxon>Hypocreomycetidae</taxon>
        <taxon>Hypocreales</taxon>
        <taxon>Nectriaceae</taxon>
        <taxon>Fusarium</taxon>
        <taxon>Fusarium nisikadoi species complex</taxon>
    </lineage>
</organism>
<dbReference type="GO" id="GO:0016126">
    <property type="term" value="P:sterol biosynthetic process"/>
    <property type="evidence" value="ECO:0007669"/>
    <property type="project" value="TreeGrafter"/>
</dbReference>
<evidence type="ECO:0000256" key="9">
    <source>
        <dbReference type="ARBA" id="ARBA00023004"/>
    </source>
</evidence>
<dbReference type="Gene3D" id="3.10.120.10">
    <property type="entry name" value="Cytochrome b5-like heme/steroid binding domain"/>
    <property type="match status" value="1"/>
</dbReference>
<evidence type="ECO:0000313" key="16">
    <source>
        <dbReference type="Proteomes" id="UP000604273"/>
    </source>
</evidence>
<evidence type="ECO:0000256" key="12">
    <source>
        <dbReference type="ARBA" id="ARBA00038168"/>
    </source>
</evidence>
<evidence type="ECO:0000256" key="7">
    <source>
        <dbReference type="ARBA" id="ARBA00022848"/>
    </source>
</evidence>
<keyword evidence="13" id="KW-1133">Transmembrane helix</keyword>
<dbReference type="OrthoDB" id="260519at2759"/>
<dbReference type="Pfam" id="PF00173">
    <property type="entry name" value="Cyt-b5"/>
    <property type="match status" value="1"/>
</dbReference>
<keyword evidence="9" id="KW-0408">Iron</keyword>
<comment type="caution">
    <text evidence="15">The sequence shown here is derived from an EMBL/GenBank/DDBJ whole genome shotgun (WGS) entry which is preliminary data.</text>
</comment>
<evidence type="ECO:0000256" key="11">
    <source>
        <dbReference type="ARBA" id="ARBA00037877"/>
    </source>
</evidence>
<name>A0A8H4SPG5_9HYPO</name>
<dbReference type="AlphaFoldDB" id="A0A8H4SPG5"/>
<reference evidence="15" key="1">
    <citation type="journal article" date="2020" name="BMC Genomics">
        <title>Correction to: Identification and distribution of gene clusters required for synthesis of sphingolipid metabolism inhibitors in diverse species of the filamentous fungus Fusarium.</title>
        <authorList>
            <person name="Kim H.S."/>
            <person name="Lohmar J.M."/>
            <person name="Busman M."/>
            <person name="Brown D.W."/>
            <person name="Naumann T.A."/>
            <person name="Divon H.H."/>
            <person name="Lysoe E."/>
            <person name="Uhlig S."/>
            <person name="Proctor R.H."/>
        </authorList>
    </citation>
    <scope>NUCLEOTIDE SEQUENCE</scope>
    <source>
        <strain evidence="15">NRRL 45417</strain>
    </source>
</reference>
<dbReference type="EMBL" id="JABFAI010000708">
    <property type="protein sequence ID" value="KAF4943136.1"/>
    <property type="molecule type" value="Genomic_DNA"/>
</dbReference>
<evidence type="ECO:0000256" key="2">
    <source>
        <dbReference type="ARBA" id="ARBA00022448"/>
    </source>
</evidence>
<dbReference type="GO" id="GO:0020037">
    <property type="term" value="F:heme binding"/>
    <property type="evidence" value="ECO:0007669"/>
    <property type="project" value="TreeGrafter"/>
</dbReference>
<keyword evidence="7" id="KW-0492">Microsome</keyword>
<comment type="subcellular location">
    <subcellularLocation>
        <location evidence="1">Endoplasmic reticulum membrane</location>
        <topology evidence="1">Single-pass membrane protein</topology>
        <orientation evidence="1">Cytoplasmic side</orientation>
    </subcellularLocation>
    <subcellularLocation>
        <location evidence="11">Microsome membrane</location>
        <topology evidence="11">Single-pass membrane protein</topology>
        <orientation evidence="11">Cytoplasmic side</orientation>
    </subcellularLocation>
</comment>
<dbReference type="InterPro" id="IPR001199">
    <property type="entry name" value="Cyt_B5-like_heme/steroid-bd"/>
</dbReference>
<dbReference type="PANTHER" id="PTHR19359:SF150">
    <property type="entry name" value="CYTOCHROME B5"/>
    <property type="match status" value="1"/>
</dbReference>
<keyword evidence="4 13" id="KW-0812">Transmembrane</keyword>
<keyword evidence="10 13" id="KW-0472">Membrane</keyword>
<keyword evidence="6" id="KW-0256">Endoplasmic reticulum</keyword>
<feature type="transmembrane region" description="Helical" evidence="13">
    <location>
        <begin position="64"/>
        <end position="83"/>
    </location>
</feature>
<dbReference type="InterPro" id="IPR050668">
    <property type="entry name" value="Cytochrome_b5"/>
</dbReference>
<dbReference type="GO" id="GO:0005789">
    <property type="term" value="C:endoplasmic reticulum membrane"/>
    <property type="evidence" value="ECO:0007669"/>
    <property type="project" value="UniProtKB-SubCell"/>
</dbReference>
<dbReference type="PROSITE" id="PS50255">
    <property type="entry name" value="CYTOCHROME_B5_2"/>
    <property type="match status" value="1"/>
</dbReference>
<evidence type="ECO:0000256" key="8">
    <source>
        <dbReference type="ARBA" id="ARBA00022982"/>
    </source>
</evidence>
<comment type="similarity">
    <text evidence="12">Belongs to the cytochrome b5 family.</text>
</comment>
<protein>
    <recommendedName>
        <fullName evidence="14">Cytochrome b5 heme-binding domain-containing protein</fullName>
    </recommendedName>
</protein>
<dbReference type="InterPro" id="IPR036400">
    <property type="entry name" value="Cyt_B5-like_heme/steroid_sf"/>
</dbReference>
<evidence type="ECO:0000256" key="13">
    <source>
        <dbReference type="SAM" id="Phobius"/>
    </source>
</evidence>
<reference evidence="15" key="2">
    <citation type="submission" date="2020-05" db="EMBL/GenBank/DDBJ databases">
        <authorList>
            <person name="Kim H.-S."/>
            <person name="Proctor R.H."/>
            <person name="Brown D.W."/>
        </authorList>
    </citation>
    <scope>NUCLEOTIDE SEQUENCE</scope>
    <source>
        <strain evidence="15">NRRL 45417</strain>
    </source>
</reference>
<keyword evidence="8" id="KW-0249">Electron transport</keyword>
<evidence type="ECO:0000256" key="10">
    <source>
        <dbReference type="ARBA" id="ARBA00023136"/>
    </source>
</evidence>
<evidence type="ECO:0000256" key="5">
    <source>
        <dbReference type="ARBA" id="ARBA00022723"/>
    </source>
</evidence>
<evidence type="ECO:0000256" key="4">
    <source>
        <dbReference type="ARBA" id="ARBA00022692"/>
    </source>
</evidence>